<dbReference type="AlphaFoldDB" id="K9WY53"/>
<dbReference type="PATRIC" id="fig|56107.3.peg.2793"/>
<protein>
    <submittedName>
        <fullName evidence="5">Phosphopantetheinyl transferase</fullName>
    </submittedName>
</protein>
<keyword evidence="2 5" id="KW-0808">Transferase</keyword>
<dbReference type="KEGG" id="csg:Cylst_2527"/>
<evidence type="ECO:0000256" key="1">
    <source>
        <dbReference type="ARBA" id="ARBA00010990"/>
    </source>
</evidence>
<accession>K9WY53</accession>
<dbReference type="InterPro" id="IPR050559">
    <property type="entry name" value="P-Pant_transferase_sf"/>
</dbReference>
<evidence type="ECO:0000313" key="5">
    <source>
        <dbReference type="EMBL" id="AFZ24736.1"/>
    </source>
</evidence>
<gene>
    <name evidence="5" type="ORF">Cylst_2527</name>
</gene>
<feature type="domain" description="4'-phosphopantetheinyl transferase" evidence="3">
    <location>
        <begin position="125"/>
        <end position="204"/>
    </location>
</feature>
<feature type="domain" description="4'-phosphopantetheinyl transferase N-terminal" evidence="4">
    <location>
        <begin position="33"/>
        <end position="115"/>
    </location>
</feature>
<dbReference type="Proteomes" id="UP000010475">
    <property type="component" value="Chromosome"/>
</dbReference>
<dbReference type="InterPro" id="IPR008278">
    <property type="entry name" value="4-PPantetheinyl_Trfase_dom"/>
</dbReference>
<dbReference type="Pfam" id="PF01648">
    <property type="entry name" value="ACPS"/>
    <property type="match status" value="1"/>
</dbReference>
<comment type="similarity">
    <text evidence="1">Belongs to the P-Pant transferase superfamily. Gsp/Sfp/HetI/AcpT family.</text>
</comment>
<dbReference type="PANTHER" id="PTHR12215:SF10">
    <property type="entry name" value="L-AMINOADIPATE-SEMIALDEHYDE DEHYDROGENASE-PHOSPHOPANTETHEINYL TRANSFERASE"/>
    <property type="match status" value="1"/>
</dbReference>
<evidence type="ECO:0000259" key="3">
    <source>
        <dbReference type="Pfam" id="PF01648"/>
    </source>
</evidence>
<dbReference type="GO" id="GO:0000287">
    <property type="term" value="F:magnesium ion binding"/>
    <property type="evidence" value="ECO:0007669"/>
    <property type="project" value="InterPro"/>
</dbReference>
<dbReference type="STRING" id="56107.Cylst_2527"/>
<dbReference type="eggNOG" id="COG2091">
    <property type="taxonomic scope" value="Bacteria"/>
</dbReference>
<sequence>MTASNYLWLPPPTDLTLSPNDVHVWQINLEQPEAQLQSFAQTLSSDEIARADRFYFPKHRQRFIAGRGSLRAILGRYLGIEPAKVQFDYQPRGKPMLAEIFANSGLFFNLSHSENLGLCGVSCGQIGVDIEYIRPVSDIESLAKRFFLPREYDLLHALTANLQPEVFFRYWTCKEAYLKATGDGIAQLEQIEVSLTPTEPAKLLIDQDWSLLELVPASNYLAAVVVAGDAWRFQCWHYLPNQ</sequence>
<dbReference type="Pfam" id="PF22624">
    <property type="entry name" value="AASDHPPT_N"/>
    <property type="match status" value="1"/>
</dbReference>
<dbReference type="EMBL" id="CP003642">
    <property type="protein sequence ID" value="AFZ24736.1"/>
    <property type="molecule type" value="Genomic_DNA"/>
</dbReference>
<reference evidence="5 6" key="1">
    <citation type="submission" date="2012-06" db="EMBL/GenBank/DDBJ databases">
        <title>Finished chromosome of genome of Cylindrospermum stagnale PCC 7417.</title>
        <authorList>
            <consortium name="US DOE Joint Genome Institute"/>
            <person name="Gugger M."/>
            <person name="Coursin T."/>
            <person name="Rippka R."/>
            <person name="Tandeau De Marsac N."/>
            <person name="Huntemann M."/>
            <person name="Wei C.-L."/>
            <person name="Han J."/>
            <person name="Detter J.C."/>
            <person name="Han C."/>
            <person name="Tapia R."/>
            <person name="Chen A."/>
            <person name="Kyrpides N."/>
            <person name="Mavromatis K."/>
            <person name="Markowitz V."/>
            <person name="Szeto E."/>
            <person name="Ivanova N."/>
            <person name="Pagani I."/>
            <person name="Pati A."/>
            <person name="Goodwin L."/>
            <person name="Nordberg H.P."/>
            <person name="Cantor M.N."/>
            <person name="Hua S.X."/>
            <person name="Woyke T."/>
            <person name="Kerfeld C.A."/>
        </authorList>
    </citation>
    <scope>NUCLEOTIDE SEQUENCE [LARGE SCALE GENOMIC DNA]</scope>
    <source>
        <strain evidence="5 6">PCC 7417</strain>
    </source>
</reference>
<evidence type="ECO:0000313" key="6">
    <source>
        <dbReference type="Proteomes" id="UP000010475"/>
    </source>
</evidence>
<dbReference type="GO" id="GO:0019878">
    <property type="term" value="P:lysine biosynthetic process via aminoadipic acid"/>
    <property type="evidence" value="ECO:0007669"/>
    <property type="project" value="TreeGrafter"/>
</dbReference>
<dbReference type="NCBIfam" id="NF042922">
    <property type="entry name" value="4PPT_HetI"/>
    <property type="match status" value="1"/>
</dbReference>
<dbReference type="GO" id="GO:0008897">
    <property type="term" value="F:holo-[acyl-carrier-protein] synthase activity"/>
    <property type="evidence" value="ECO:0007669"/>
    <property type="project" value="InterPro"/>
</dbReference>
<evidence type="ECO:0000256" key="2">
    <source>
        <dbReference type="ARBA" id="ARBA00022679"/>
    </source>
</evidence>
<dbReference type="RefSeq" id="WP_015207990.1">
    <property type="nucleotide sequence ID" value="NC_019757.1"/>
</dbReference>
<dbReference type="PANTHER" id="PTHR12215">
    <property type="entry name" value="PHOSPHOPANTETHEINE TRANSFERASE"/>
    <property type="match status" value="1"/>
</dbReference>
<dbReference type="InterPro" id="IPR053581">
    <property type="entry name" value="P-Pant_Transferase_HetI-like"/>
</dbReference>
<dbReference type="InterPro" id="IPR037143">
    <property type="entry name" value="4-PPantetheinyl_Trfase_dom_sf"/>
</dbReference>
<keyword evidence="6" id="KW-1185">Reference proteome</keyword>
<dbReference type="Gene3D" id="3.90.470.20">
    <property type="entry name" value="4'-phosphopantetheinyl transferase domain"/>
    <property type="match status" value="2"/>
</dbReference>
<dbReference type="GO" id="GO:0005829">
    <property type="term" value="C:cytosol"/>
    <property type="evidence" value="ECO:0007669"/>
    <property type="project" value="TreeGrafter"/>
</dbReference>
<dbReference type="OrthoDB" id="9808281at2"/>
<dbReference type="HOGENOM" id="CLU_057011_2_3_3"/>
<name>K9WY53_9NOST</name>
<organism evidence="5 6">
    <name type="scientific">Cylindrospermum stagnale PCC 7417</name>
    <dbReference type="NCBI Taxonomy" id="56107"/>
    <lineage>
        <taxon>Bacteria</taxon>
        <taxon>Bacillati</taxon>
        <taxon>Cyanobacteriota</taxon>
        <taxon>Cyanophyceae</taxon>
        <taxon>Nostocales</taxon>
        <taxon>Nostocaceae</taxon>
        <taxon>Cylindrospermum</taxon>
    </lineage>
</organism>
<dbReference type="InterPro" id="IPR055066">
    <property type="entry name" value="AASDHPPT_N"/>
</dbReference>
<evidence type="ECO:0000259" key="4">
    <source>
        <dbReference type="Pfam" id="PF22624"/>
    </source>
</evidence>
<proteinExistence type="inferred from homology"/>
<dbReference type="SUPFAM" id="SSF56214">
    <property type="entry name" value="4'-phosphopantetheinyl transferase"/>
    <property type="match status" value="2"/>
</dbReference>